<evidence type="ECO:0000256" key="1">
    <source>
        <dbReference type="SAM" id="MobiDB-lite"/>
    </source>
</evidence>
<organism evidence="2 3">
    <name type="scientific">Eumeta variegata</name>
    <name type="common">Bagworm moth</name>
    <name type="synonym">Eumeta japonica</name>
    <dbReference type="NCBI Taxonomy" id="151549"/>
    <lineage>
        <taxon>Eukaryota</taxon>
        <taxon>Metazoa</taxon>
        <taxon>Ecdysozoa</taxon>
        <taxon>Arthropoda</taxon>
        <taxon>Hexapoda</taxon>
        <taxon>Insecta</taxon>
        <taxon>Pterygota</taxon>
        <taxon>Neoptera</taxon>
        <taxon>Endopterygota</taxon>
        <taxon>Lepidoptera</taxon>
        <taxon>Glossata</taxon>
        <taxon>Ditrysia</taxon>
        <taxon>Tineoidea</taxon>
        <taxon>Psychidae</taxon>
        <taxon>Oiketicinae</taxon>
        <taxon>Eumeta</taxon>
    </lineage>
</organism>
<dbReference type="Proteomes" id="UP000299102">
    <property type="component" value="Unassembled WGS sequence"/>
</dbReference>
<feature type="region of interest" description="Disordered" evidence="1">
    <location>
        <begin position="43"/>
        <end position="63"/>
    </location>
</feature>
<dbReference type="EMBL" id="BGZK01000136">
    <property type="protein sequence ID" value="GBP22075.1"/>
    <property type="molecule type" value="Genomic_DNA"/>
</dbReference>
<proteinExistence type="predicted"/>
<comment type="caution">
    <text evidence="2">The sequence shown here is derived from an EMBL/GenBank/DDBJ whole genome shotgun (WGS) entry which is preliminary data.</text>
</comment>
<evidence type="ECO:0000313" key="2">
    <source>
        <dbReference type="EMBL" id="GBP22075.1"/>
    </source>
</evidence>
<accession>A0A4C1U6S6</accession>
<feature type="compositionally biased region" description="Basic residues" evidence="1">
    <location>
        <begin position="44"/>
        <end position="54"/>
    </location>
</feature>
<reference evidence="2 3" key="1">
    <citation type="journal article" date="2019" name="Commun. Biol.">
        <title>The bagworm genome reveals a unique fibroin gene that provides high tensile strength.</title>
        <authorList>
            <person name="Kono N."/>
            <person name="Nakamura H."/>
            <person name="Ohtoshi R."/>
            <person name="Tomita M."/>
            <person name="Numata K."/>
            <person name="Arakawa K."/>
        </authorList>
    </citation>
    <scope>NUCLEOTIDE SEQUENCE [LARGE SCALE GENOMIC DNA]</scope>
</reference>
<dbReference type="AlphaFoldDB" id="A0A4C1U6S6"/>
<protein>
    <submittedName>
        <fullName evidence="2">Uncharacterized protein</fullName>
    </submittedName>
</protein>
<gene>
    <name evidence="2" type="ORF">EVAR_94113_1</name>
</gene>
<sequence length="86" mass="9768">MNFLLGYGPYAALANTFLQTSLVIANTVEYFLTYSLPRYISGSPKRRGPLHRQWNRPDLDPNRSLKASLASKLRKADGKCTEITRH</sequence>
<keyword evidence="3" id="KW-1185">Reference proteome</keyword>
<name>A0A4C1U6S6_EUMVA</name>
<evidence type="ECO:0000313" key="3">
    <source>
        <dbReference type="Proteomes" id="UP000299102"/>
    </source>
</evidence>